<gene>
    <name evidence="6" type="primary">gcvPB</name>
    <name evidence="9" type="ORF">E6C55_16435</name>
</gene>
<evidence type="ECO:0000259" key="8">
    <source>
        <dbReference type="Pfam" id="PF21478"/>
    </source>
</evidence>
<dbReference type="Pfam" id="PF21478">
    <property type="entry name" value="GcvP2_C"/>
    <property type="match status" value="1"/>
</dbReference>
<dbReference type="EC" id="1.4.4.2" evidence="6"/>
<dbReference type="Proteomes" id="UP000310636">
    <property type="component" value="Unassembled WGS sequence"/>
</dbReference>
<keyword evidence="10" id="KW-1185">Reference proteome</keyword>
<dbReference type="AlphaFoldDB" id="A0A4S4BQX3"/>
<comment type="catalytic activity">
    <reaction evidence="5 6">
        <text>N(6)-[(R)-lipoyl]-L-lysyl-[glycine-cleavage complex H protein] + glycine + H(+) = N(6)-[(R)-S(8)-aminomethyldihydrolipoyl]-L-lysyl-[glycine-cleavage complex H protein] + CO2</text>
        <dbReference type="Rhea" id="RHEA:24304"/>
        <dbReference type="Rhea" id="RHEA-COMP:10494"/>
        <dbReference type="Rhea" id="RHEA-COMP:10495"/>
        <dbReference type="ChEBI" id="CHEBI:15378"/>
        <dbReference type="ChEBI" id="CHEBI:16526"/>
        <dbReference type="ChEBI" id="CHEBI:57305"/>
        <dbReference type="ChEBI" id="CHEBI:83099"/>
        <dbReference type="ChEBI" id="CHEBI:83143"/>
        <dbReference type="EC" id="1.4.4.2"/>
    </reaction>
</comment>
<dbReference type="GO" id="GO:0030170">
    <property type="term" value="F:pyridoxal phosphate binding"/>
    <property type="evidence" value="ECO:0007669"/>
    <property type="project" value="TreeGrafter"/>
</dbReference>
<dbReference type="GO" id="GO:0005960">
    <property type="term" value="C:glycine cleavage complex"/>
    <property type="evidence" value="ECO:0007669"/>
    <property type="project" value="TreeGrafter"/>
</dbReference>
<comment type="subunit">
    <text evidence="6">The glycine cleavage system is composed of four proteins: P, T, L and H. In this organism, the P 'protein' is a heterodimer of two subunits.</text>
</comment>
<dbReference type="FunFam" id="3.90.1150.10:FF:000014">
    <property type="entry name" value="Probable glycine dehydrogenase (decarboxylating) subunit 2"/>
    <property type="match status" value="1"/>
</dbReference>
<keyword evidence="4 6" id="KW-0560">Oxidoreductase</keyword>
<keyword evidence="3 6" id="KW-0663">Pyridoxal phosphate</keyword>
<dbReference type="GO" id="GO:0004375">
    <property type="term" value="F:glycine dehydrogenase (decarboxylating) activity"/>
    <property type="evidence" value="ECO:0007669"/>
    <property type="project" value="UniProtKB-EC"/>
</dbReference>
<dbReference type="HAMAP" id="MF_00713">
    <property type="entry name" value="GcvPB"/>
    <property type="match status" value="1"/>
</dbReference>
<protein>
    <recommendedName>
        <fullName evidence="6">Probable glycine dehydrogenase (decarboxylating) subunit 2</fullName>
        <ecNumber evidence="6">1.4.4.2</ecNumber>
    </recommendedName>
    <alternativeName>
        <fullName evidence="6">Glycine cleavage system P-protein subunit 2</fullName>
    </alternativeName>
    <alternativeName>
        <fullName evidence="6">Glycine decarboxylase subunit 2</fullName>
    </alternativeName>
    <alternativeName>
        <fullName evidence="6">Glycine dehydrogenase (aminomethyl-transferring) subunit 2</fullName>
    </alternativeName>
</protein>
<dbReference type="InterPro" id="IPR015421">
    <property type="entry name" value="PyrdxlP-dep_Trfase_major"/>
</dbReference>
<evidence type="ECO:0000256" key="2">
    <source>
        <dbReference type="ARBA" id="ARBA00003788"/>
    </source>
</evidence>
<name>A0A4S4BQX3_9BACL</name>
<accession>A0A4S4BQX3</accession>
<dbReference type="Gene3D" id="6.20.440.10">
    <property type="match status" value="1"/>
</dbReference>
<dbReference type="InterPro" id="IPR020581">
    <property type="entry name" value="GDC_P"/>
</dbReference>
<comment type="caution">
    <text evidence="9">The sequence shown here is derived from an EMBL/GenBank/DDBJ whole genome shotgun (WGS) entry which is preliminary data.</text>
</comment>
<evidence type="ECO:0000256" key="5">
    <source>
        <dbReference type="ARBA" id="ARBA00049026"/>
    </source>
</evidence>
<comment type="similarity">
    <text evidence="6">Belongs to the GcvP family. C-terminal subunit subfamily.</text>
</comment>
<dbReference type="GO" id="GO:0016594">
    <property type="term" value="F:glycine binding"/>
    <property type="evidence" value="ECO:0007669"/>
    <property type="project" value="TreeGrafter"/>
</dbReference>
<dbReference type="PANTHER" id="PTHR11773">
    <property type="entry name" value="GLYCINE DEHYDROGENASE, DECARBOXYLATING"/>
    <property type="match status" value="1"/>
</dbReference>
<dbReference type="EMBL" id="SSOB01000020">
    <property type="protein sequence ID" value="THF77353.1"/>
    <property type="molecule type" value="Genomic_DNA"/>
</dbReference>
<dbReference type="CDD" id="cd00613">
    <property type="entry name" value="GDC-P"/>
    <property type="match status" value="1"/>
</dbReference>
<dbReference type="Pfam" id="PF02347">
    <property type="entry name" value="GDC-P"/>
    <property type="match status" value="1"/>
</dbReference>
<evidence type="ECO:0000313" key="9">
    <source>
        <dbReference type="EMBL" id="THF77353.1"/>
    </source>
</evidence>
<dbReference type="InterPro" id="IPR015424">
    <property type="entry name" value="PyrdxlP-dep_Trfase"/>
</dbReference>
<evidence type="ECO:0000256" key="6">
    <source>
        <dbReference type="HAMAP-Rule" id="MF_00713"/>
    </source>
</evidence>
<dbReference type="Gene3D" id="3.40.640.10">
    <property type="entry name" value="Type I PLP-dependent aspartate aminotransferase-like (Major domain)"/>
    <property type="match status" value="1"/>
</dbReference>
<dbReference type="PANTHER" id="PTHR11773:SF1">
    <property type="entry name" value="GLYCINE DEHYDROGENASE (DECARBOXYLATING), MITOCHONDRIAL"/>
    <property type="match status" value="1"/>
</dbReference>
<dbReference type="GO" id="GO:0005829">
    <property type="term" value="C:cytosol"/>
    <property type="evidence" value="ECO:0007669"/>
    <property type="project" value="TreeGrafter"/>
</dbReference>
<dbReference type="FunFam" id="3.40.640.10:FF:000034">
    <property type="entry name" value="Probable glycine dehydrogenase (decarboxylating) subunit 2"/>
    <property type="match status" value="1"/>
</dbReference>
<evidence type="ECO:0000256" key="3">
    <source>
        <dbReference type="ARBA" id="ARBA00022898"/>
    </source>
</evidence>
<evidence type="ECO:0000313" key="10">
    <source>
        <dbReference type="Proteomes" id="UP000310636"/>
    </source>
</evidence>
<evidence type="ECO:0000256" key="4">
    <source>
        <dbReference type="ARBA" id="ARBA00023002"/>
    </source>
</evidence>
<sequence>MTSAADQTETAVAAASTAGGFQNVSTKPEKSLIFELSKPGRVAYSLPPLDVPEVPVSELIPASMLRATPAGLPEVYEVDVVRHYTELSRRNFGVDNGFYPLGSCTMKYNPKINEDTARFAGFAKIHPYQPEESIQGALELLHTLQHDLAALTGMDQVTLQPAAGAHGEWTGLMMIRAYHESHGESRTKVIVPDSSHGTNPASATVAGFETVTIKSNERGMVDLDALRAAVGADTAALMLTNPSTLGLFEEQIVEIAQIVHDAGGLLYYDGANSNAIMGITRPGDMGFDVVHLNLHKTMSTPHGGGGPGAGPVGVKAKLMPFLPKPLVARREDGSYFFDYDIPQSIGRVKAYYGNFGILVRAYTYIRTYGPDGLRRVSECAVLNANYMMARLAPHYEIPYPGVCKHEFVMSGRGLKAFGVRTLDVAKRLLDFGYHPPTIYFPLNVEECIMIEPTETESKETLDGFIDTMIRIAEEARTTPDIVLNAPYDTVVRRLDETTAARKPVLNCACS</sequence>
<dbReference type="SUPFAM" id="SSF53383">
    <property type="entry name" value="PLP-dependent transferases"/>
    <property type="match status" value="1"/>
</dbReference>
<feature type="domain" description="Glycine dehydrogenase C-terminal" evidence="8">
    <location>
        <begin position="377"/>
        <end position="478"/>
    </location>
</feature>
<dbReference type="Gene3D" id="3.90.1150.10">
    <property type="entry name" value="Aspartate Aminotransferase, domain 1"/>
    <property type="match status" value="1"/>
</dbReference>
<comment type="function">
    <text evidence="2 6">The glycine cleavage system catalyzes the degradation of glycine. The P protein binds the alpha-amino group of glycine through its pyridoxal phosphate cofactor; CO(2) is released and the remaining methylamine moiety is then transferred to the lipoamide cofactor of the H protein.</text>
</comment>
<dbReference type="InterPro" id="IPR049316">
    <property type="entry name" value="GDC-P_C"/>
</dbReference>
<dbReference type="InterPro" id="IPR023012">
    <property type="entry name" value="GcvPB"/>
</dbReference>
<evidence type="ECO:0000259" key="7">
    <source>
        <dbReference type="Pfam" id="PF02347"/>
    </source>
</evidence>
<proteinExistence type="inferred from homology"/>
<feature type="domain" description="Glycine cleavage system P-protein N-terminal" evidence="7">
    <location>
        <begin position="59"/>
        <end position="332"/>
    </location>
</feature>
<dbReference type="NCBIfam" id="NF003346">
    <property type="entry name" value="PRK04366.1"/>
    <property type="match status" value="1"/>
</dbReference>
<dbReference type="InterPro" id="IPR049315">
    <property type="entry name" value="GDC-P_N"/>
</dbReference>
<dbReference type="OrthoDB" id="9801272at2"/>
<organism evidence="9 10">
    <name type="scientific">Cohnella fermenti</name>
    <dbReference type="NCBI Taxonomy" id="2565925"/>
    <lineage>
        <taxon>Bacteria</taxon>
        <taxon>Bacillati</taxon>
        <taxon>Bacillota</taxon>
        <taxon>Bacilli</taxon>
        <taxon>Bacillales</taxon>
        <taxon>Paenibacillaceae</taxon>
        <taxon>Cohnella</taxon>
    </lineage>
</organism>
<feature type="modified residue" description="N6-(pyridoxal phosphate)lysine" evidence="6">
    <location>
        <position position="296"/>
    </location>
</feature>
<comment type="cofactor">
    <cofactor evidence="1 6">
        <name>pyridoxal 5'-phosphate</name>
        <dbReference type="ChEBI" id="CHEBI:597326"/>
    </cofactor>
</comment>
<reference evidence="9 10" key="1">
    <citation type="submission" date="2019-04" db="EMBL/GenBank/DDBJ databases">
        <title>Cohnella sp. nov. isolated from preserved vegetables.</title>
        <authorList>
            <person name="Lin S.-Y."/>
            <person name="Hung M.-H."/>
            <person name="Young C.-C."/>
        </authorList>
    </citation>
    <scope>NUCLEOTIDE SEQUENCE [LARGE SCALE GENOMIC DNA]</scope>
    <source>
        <strain evidence="9 10">CC-MHH1044</strain>
    </source>
</reference>
<dbReference type="InterPro" id="IPR015422">
    <property type="entry name" value="PyrdxlP-dep_Trfase_small"/>
</dbReference>
<dbReference type="GO" id="GO:0019464">
    <property type="term" value="P:glycine decarboxylation via glycine cleavage system"/>
    <property type="evidence" value="ECO:0007669"/>
    <property type="project" value="UniProtKB-UniRule"/>
</dbReference>
<evidence type="ECO:0000256" key="1">
    <source>
        <dbReference type="ARBA" id="ARBA00001933"/>
    </source>
</evidence>